<organism evidence="1 2">
    <name type="scientific">Athelia psychrophila</name>
    <dbReference type="NCBI Taxonomy" id="1759441"/>
    <lineage>
        <taxon>Eukaryota</taxon>
        <taxon>Fungi</taxon>
        <taxon>Dikarya</taxon>
        <taxon>Basidiomycota</taxon>
        <taxon>Agaricomycotina</taxon>
        <taxon>Agaricomycetes</taxon>
        <taxon>Agaricomycetidae</taxon>
        <taxon>Atheliales</taxon>
        <taxon>Atheliaceae</taxon>
        <taxon>Athelia</taxon>
    </lineage>
</organism>
<evidence type="ECO:0000313" key="1">
    <source>
        <dbReference type="EMBL" id="KZP23152.1"/>
    </source>
</evidence>
<dbReference type="EMBL" id="KV417534">
    <property type="protein sequence ID" value="KZP23152.1"/>
    <property type="molecule type" value="Genomic_DNA"/>
</dbReference>
<name>A0A166LNJ9_9AGAM</name>
<proteinExistence type="predicted"/>
<evidence type="ECO:0000313" key="2">
    <source>
        <dbReference type="Proteomes" id="UP000076532"/>
    </source>
</evidence>
<reference evidence="1 2" key="1">
    <citation type="journal article" date="2016" name="Mol. Biol. Evol.">
        <title>Comparative Genomics of Early-Diverging Mushroom-Forming Fungi Provides Insights into the Origins of Lignocellulose Decay Capabilities.</title>
        <authorList>
            <person name="Nagy L.G."/>
            <person name="Riley R."/>
            <person name="Tritt A."/>
            <person name="Adam C."/>
            <person name="Daum C."/>
            <person name="Floudas D."/>
            <person name="Sun H."/>
            <person name="Yadav J.S."/>
            <person name="Pangilinan J."/>
            <person name="Larsson K.H."/>
            <person name="Matsuura K."/>
            <person name="Barry K."/>
            <person name="Labutti K."/>
            <person name="Kuo R."/>
            <person name="Ohm R.A."/>
            <person name="Bhattacharya S.S."/>
            <person name="Shirouzu T."/>
            <person name="Yoshinaga Y."/>
            <person name="Martin F.M."/>
            <person name="Grigoriev I.V."/>
            <person name="Hibbett D.S."/>
        </authorList>
    </citation>
    <scope>NUCLEOTIDE SEQUENCE [LARGE SCALE GENOMIC DNA]</scope>
    <source>
        <strain evidence="1 2">CBS 109695</strain>
    </source>
</reference>
<feature type="non-terminal residue" evidence="1">
    <location>
        <position position="1"/>
    </location>
</feature>
<dbReference type="AlphaFoldDB" id="A0A166LNJ9"/>
<sequence>SQPPSGGISRNGPPGFYPDFFYEVLPDFPAPEEPRQSARYRGHVFGPWFPT</sequence>
<accession>A0A166LNJ9</accession>
<gene>
    <name evidence="1" type="ORF">FIBSPDRAFT_858684</name>
</gene>
<protein>
    <submittedName>
        <fullName evidence="1">Uncharacterized protein</fullName>
    </submittedName>
</protein>
<dbReference type="Proteomes" id="UP000076532">
    <property type="component" value="Unassembled WGS sequence"/>
</dbReference>
<keyword evidence="2" id="KW-1185">Reference proteome</keyword>